<evidence type="ECO:0000256" key="3">
    <source>
        <dbReference type="PROSITE-ProRule" id="PRU00339"/>
    </source>
</evidence>
<keyword evidence="1" id="KW-0677">Repeat</keyword>
<comment type="subcellular location">
    <subcellularLocation>
        <location evidence="4">Endoplasmic reticulum membrane</location>
        <topology evidence="4">Peripheral membrane protein</topology>
        <orientation evidence="4">Cytoplasmic side</orientation>
    </subcellularLocation>
</comment>
<keyword evidence="7" id="KW-1185">Reference proteome</keyword>
<comment type="subunit">
    <text evidence="4">Component of the ER membrane protein complex (EMC).</text>
</comment>
<dbReference type="HOGENOM" id="CLU_052388_0_0_1"/>
<dbReference type="InterPro" id="IPR039856">
    <property type="entry name" value="EMC2-like"/>
</dbReference>
<name>G2QRI5_THETT</name>
<evidence type="ECO:0000256" key="4">
    <source>
        <dbReference type="RuleBase" id="RU367091"/>
    </source>
</evidence>
<dbReference type="RefSeq" id="XP_003648866.1">
    <property type="nucleotide sequence ID" value="XM_003648818.1"/>
</dbReference>
<dbReference type="GeneID" id="11521094"/>
<comment type="similarity">
    <text evidence="4">Belongs to the EMC2 family.</text>
</comment>
<dbReference type="KEGG" id="ttt:THITE_2106794"/>
<dbReference type="SUPFAM" id="SSF48452">
    <property type="entry name" value="TPR-like"/>
    <property type="match status" value="1"/>
</dbReference>
<dbReference type="eggNOG" id="KOG3060">
    <property type="taxonomic scope" value="Eukaryota"/>
</dbReference>
<dbReference type="InterPro" id="IPR055217">
    <property type="entry name" value="TPR_EMC2"/>
</dbReference>
<evidence type="ECO:0000256" key="1">
    <source>
        <dbReference type="ARBA" id="ARBA00022737"/>
    </source>
</evidence>
<keyword evidence="2 3" id="KW-0802">TPR repeat</keyword>
<dbReference type="AlphaFoldDB" id="G2QRI5"/>
<reference evidence="6 7" key="1">
    <citation type="journal article" date="2011" name="Nat. Biotechnol.">
        <title>Comparative genomic analysis of the thermophilic biomass-degrading fungi Myceliophthora thermophila and Thielavia terrestris.</title>
        <authorList>
            <person name="Berka R.M."/>
            <person name="Grigoriev I.V."/>
            <person name="Otillar R."/>
            <person name="Salamov A."/>
            <person name="Grimwood J."/>
            <person name="Reid I."/>
            <person name="Ishmael N."/>
            <person name="John T."/>
            <person name="Darmond C."/>
            <person name="Moisan M.-C."/>
            <person name="Henrissat B."/>
            <person name="Coutinho P.M."/>
            <person name="Lombard V."/>
            <person name="Natvig D.O."/>
            <person name="Lindquist E."/>
            <person name="Schmutz J."/>
            <person name="Lucas S."/>
            <person name="Harris P."/>
            <person name="Powlowski J."/>
            <person name="Bellemare A."/>
            <person name="Taylor D."/>
            <person name="Butler G."/>
            <person name="de Vries R.P."/>
            <person name="Allijn I.E."/>
            <person name="van den Brink J."/>
            <person name="Ushinsky S."/>
            <person name="Storms R."/>
            <person name="Powell A.J."/>
            <person name="Paulsen I.T."/>
            <person name="Elbourne L.D.H."/>
            <person name="Baker S.E."/>
            <person name="Magnuson J."/>
            <person name="LaBoissiere S."/>
            <person name="Clutterbuck A.J."/>
            <person name="Martinez D."/>
            <person name="Wogulis M."/>
            <person name="de Leon A.L."/>
            <person name="Rey M.W."/>
            <person name="Tsang A."/>
        </authorList>
    </citation>
    <scope>NUCLEOTIDE SEQUENCE [LARGE SCALE GENOMIC DNA]</scope>
    <source>
        <strain evidence="7">ATCC 38088 / NRRL 8126</strain>
    </source>
</reference>
<dbReference type="InterPro" id="IPR011990">
    <property type="entry name" value="TPR-like_helical_dom_sf"/>
</dbReference>
<proteinExistence type="inferred from homology"/>
<evidence type="ECO:0000259" key="5">
    <source>
        <dbReference type="Pfam" id="PF22890"/>
    </source>
</evidence>
<evidence type="ECO:0000256" key="2">
    <source>
        <dbReference type="ARBA" id="ARBA00022803"/>
    </source>
</evidence>
<dbReference type="GO" id="GO:0072546">
    <property type="term" value="C:EMC complex"/>
    <property type="evidence" value="ECO:0007669"/>
    <property type="project" value="UniProtKB-UniRule"/>
</dbReference>
<dbReference type="InterPro" id="IPR019734">
    <property type="entry name" value="TPR_rpt"/>
</dbReference>
<evidence type="ECO:0000313" key="7">
    <source>
        <dbReference type="Proteomes" id="UP000008181"/>
    </source>
</evidence>
<dbReference type="Gene3D" id="1.25.40.10">
    <property type="entry name" value="Tetratricopeptide repeat domain"/>
    <property type="match status" value="1"/>
</dbReference>
<keyword evidence="4" id="KW-0472">Membrane</keyword>
<organism evidence="6 7">
    <name type="scientific">Thermothielavioides terrestris (strain ATCC 38088 / NRRL 8126)</name>
    <name type="common">Thielavia terrestris</name>
    <dbReference type="NCBI Taxonomy" id="578455"/>
    <lineage>
        <taxon>Eukaryota</taxon>
        <taxon>Fungi</taxon>
        <taxon>Dikarya</taxon>
        <taxon>Ascomycota</taxon>
        <taxon>Pezizomycotina</taxon>
        <taxon>Sordariomycetes</taxon>
        <taxon>Sordariomycetidae</taxon>
        <taxon>Sordariales</taxon>
        <taxon>Chaetomiaceae</taxon>
        <taxon>Thermothielavioides</taxon>
        <taxon>Thermothielavioides terrestris</taxon>
    </lineage>
</organism>
<keyword evidence="4" id="KW-0256">Endoplasmic reticulum</keyword>
<feature type="repeat" description="TPR" evidence="3">
    <location>
        <begin position="160"/>
        <end position="193"/>
    </location>
</feature>
<accession>G2QRI5</accession>
<dbReference type="PANTHER" id="PTHR12760">
    <property type="entry name" value="TETRATRICOPEPTIDE REPEAT PROTEIN"/>
    <property type="match status" value="1"/>
</dbReference>
<sequence>MAPSLLRPTTQLSPEAALTLSQQAPTILRSSPSTVSSSALNALFASSEKPELWLQYENLILACLRTGDERSAHQCLERLVARFGPDNERVQALNGLVKEAEAKNNSELEAVLKEYDQILSENDTNIPIAKRRIALLRSMGRLSDAASALVQLLGFSPTDAEAWSELSDVYLSQGLYPQAIYAMEEVLVLAPNAWNVCHPTTAIARDLSPMLMQPVQIHARLGELHYMNATAPGAGSGSYQKSMAEAIKRFSRSIELCDDYLRGYYGLKLVSQRVLRDPGKPPVRSGDSEFALPDRSTIERLNELATAKLSEIVRRSTAQDRGWRGYSEAEIAAARELLSGDASASLAIKR</sequence>
<evidence type="ECO:0000313" key="6">
    <source>
        <dbReference type="EMBL" id="AEO62530.1"/>
    </source>
</evidence>
<gene>
    <name evidence="6" type="ORF">THITE_2106794</name>
</gene>
<dbReference type="EMBL" id="CP003009">
    <property type="protein sequence ID" value="AEO62530.1"/>
    <property type="molecule type" value="Genomic_DNA"/>
</dbReference>
<dbReference type="STRING" id="578455.G2QRI5"/>
<dbReference type="OrthoDB" id="124397at2759"/>
<feature type="domain" description="EMC2 TPR-like" evidence="5">
    <location>
        <begin position="106"/>
        <end position="192"/>
    </location>
</feature>
<protein>
    <recommendedName>
        <fullName evidence="4">ER membrane protein complex subunit 2</fullName>
    </recommendedName>
</protein>
<dbReference type="Pfam" id="PF22890">
    <property type="entry name" value="TPR_EMC2"/>
    <property type="match status" value="1"/>
</dbReference>
<comment type="function">
    <text evidence="4">Part of the endoplasmic reticulum membrane protein complex (EMC) that enables the energy-independent insertion into endoplasmic reticulum membranes of newly synthesized membrane proteins.</text>
</comment>
<dbReference type="Proteomes" id="UP000008181">
    <property type="component" value="Chromosome 1"/>
</dbReference>
<dbReference type="PROSITE" id="PS50005">
    <property type="entry name" value="TPR"/>
    <property type="match status" value="1"/>
</dbReference>